<dbReference type="PROSITE" id="PS50817">
    <property type="entry name" value="INTEIN_N_TER"/>
    <property type="match status" value="1"/>
</dbReference>
<evidence type="ECO:0000313" key="4">
    <source>
        <dbReference type="Proteomes" id="UP000011991"/>
    </source>
</evidence>
<feature type="compositionally biased region" description="Basic residues" evidence="1">
    <location>
        <begin position="10"/>
        <end position="20"/>
    </location>
</feature>
<dbReference type="InterPro" id="IPR006141">
    <property type="entry name" value="Intein_N"/>
</dbReference>
<dbReference type="SMART" id="SM00306">
    <property type="entry name" value="HintN"/>
    <property type="match status" value="1"/>
</dbReference>
<dbReference type="GO" id="GO:0006644">
    <property type="term" value="P:phospholipid metabolic process"/>
    <property type="evidence" value="ECO:0007669"/>
    <property type="project" value="InterPro"/>
</dbReference>
<feature type="domain" description="Hint" evidence="2">
    <location>
        <begin position="232"/>
        <end position="328"/>
    </location>
</feature>
<dbReference type="EMBL" id="ANOG01000264">
    <property type="protein sequence ID" value="EMI21266.1"/>
    <property type="molecule type" value="Genomic_DNA"/>
</dbReference>
<dbReference type="Proteomes" id="UP000011991">
    <property type="component" value="Unassembled WGS sequence"/>
</dbReference>
<accession>M5RPX5</accession>
<dbReference type="GO" id="GO:0050482">
    <property type="term" value="P:arachidonate secretion"/>
    <property type="evidence" value="ECO:0007669"/>
    <property type="project" value="InterPro"/>
</dbReference>
<dbReference type="InterPro" id="IPR036444">
    <property type="entry name" value="PLipase_A2_dom_sf"/>
</dbReference>
<dbReference type="AlphaFoldDB" id="M5RPX5"/>
<protein>
    <recommendedName>
        <fullName evidence="2">Hint domain-containing protein</fullName>
    </recommendedName>
</protein>
<dbReference type="InterPro" id="IPR036844">
    <property type="entry name" value="Hint_dom_sf"/>
</dbReference>
<dbReference type="SUPFAM" id="SSF48619">
    <property type="entry name" value="Phospholipase A2, PLA2"/>
    <property type="match status" value="1"/>
</dbReference>
<reference evidence="3 4" key="1">
    <citation type="journal article" date="2013" name="Mar. Genomics">
        <title>Expression of sulfatases in Rhodopirellula baltica and the diversity of sulfatases in the genus Rhodopirellula.</title>
        <authorList>
            <person name="Wegner C.E."/>
            <person name="Richter-Heitmann T."/>
            <person name="Klindworth A."/>
            <person name="Klockow C."/>
            <person name="Richter M."/>
            <person name="Achstetter T."/>
            <person name="Glockner F.O."/>
            <person name="Harder J."/>
        </authorList>
    </citation>
    <scope>NUCLEOTIDE SEQUENCE [LARGE SCALE GENOMIC DNA]</scope>
    <source>
        <strain evidence="3 4">SM1</strain>
    </source>
</reference>
<evidence type="ECO:0000256" key="1">
    <source>
        <dbReference type="SAM" id="MobiDB-lite"/>
    </source>
</evidence>
<evidence type="ECO:0000313" key="3">
    <source>
        <dbReference type="EMBL" id="EMI21266.1"/>
    </source>
</evidence>
<dbReference type="PATRIC" id="fig|1265738.3.peg.1804"/>
<feature type="region of interest" description="Disordered" evidence="1">
    <location>
        <begin position="1"/>
        <end position="24"/>
    </location>
</feature>
<feature type="region of interest" description="Disordered" evidence="1">
    <location>
        <begin position="84"/>
        <end position="115"/>
    </location>
</feature>
<gene>
    <name evidence="3" type="ORF">RMSM_01813</name>
</gene>
<keyword evidence="4" id="KW-1185">Reference proteome</keyword>
<dbReference type="GO" id="GO:0016539">
    <property type="term" value="P:intein-mediated protein splicing"/>
    <property type="evidence" value="ECO:0007669"/>
    <property type="project" value="InterPro"/>
</dbReference>
<dbReference type="GO" id="GO:0004623">
    <property type="term" value="F:phospholipase A2 activity"/>
    <property type="evidence" value="ECO:0007669"/>
    <property type="project" value="InterPro"/>
</dbReference>
<feature type="compositionally biased region" description="Pro residues" evidence="1">
    <location>
        <begin position="89"/>
        <end position="99"/>
    </location>
</feature>
<name>M5RPX5_9BACT</name>
<sequence length="373" mass="41619">MKTASTIRRPNLKKRTRAHARCSGANKRRACLETTAKRTSKPTCIYGDRRRLESCSRDPIGFEGSPWNLFEYVLSQPLTLVDPEGTSPPVLPGPLPWDPNYPSTPETSDADNSDPRRPWNYFAVWGKYCGLTLNGPGQPEDSLDAACKRHDECVPNQTFKTCLKWLPCAAILCRDAYNAEHGGCASDYPDDAEKREGCERAAWYIQQAFCTQSLTSPSPPSTDPPVFPKSHFPCFAPDTIVPTPIGPKKIAEVSVGDMVYGFNFNLSRFEATRVKQVLLHDDGEYWLNQLEVGTSEVVEVTDGHPLFTGREWILPHEFRAQEFVSRNQNEVFTRIVGQHTRKAPVVINLLTESGTYLVGEHGLIASGTVTEDE</sequence>
<dbReference type="Gene3D" id="1.20.90.10">
    <property type="entry name" value="Phospholipase A2 domain"/>
    <property type="match status" value="1"/>
</dbReference>
<proteinExistence type="predicted"/>
<dbReference type="CDD" id="cd00081">
    <property type="entry name" value="Hint"/>
    <property type="match status" value="1"/>
</dbReference>
<dbReference type="Gene3D" id="2.170.16.10">
    <property type="entry name" value="Hedgehog/Intein (Hint) domain"/>
    <property type="match status" value="1"/>
</dbReference>
<evidence type="ECO:0000259" key="2">
    <source>
        <dbReference type="SMART" id="SM00306"/>
    </source>
</evidence>
<dbReference type="SUPFAM" id="SSF51294">
    <property type="entry name" value="Hedgehog/intein (Hint) domain"/>
    <property type="match status" value="1"/>
</dbReference>
<comment type="caution">
    <text evidence="3">The sequence shown here is derived from an EMBL/GenBank/DDBJ whole genome shotgun (WGS) entry which is preliminary data.</text>
</comment>
<dbReference type="InterPro" id="IPR003587">
    <property type="entry name" value="Hint_dom_N"/>
</dbReference>
<organism evidence="3 4">
    <name type="scientific">Rhodopirellula maiorica SM1</name>
    <dbReference type="NCBI Taxonomy" id="1265738"/>
    <lineage>
        <taxon>Bacteria</taxon>
        <taxon>Pseudomonadati</taxon>
        <taxon>Planctomycetota</taxon>
        <taxon>Planctomycetia</taxon>
        <taxon>Pirellulales</taxon>
        <taxon>Pirellulaceae</taxon>
        <taxon>Novipirellula</taxon>
    </lineage>
</organism>